<dbReference type="InterPro" id="IPR043148">
    <property type="entry name" value="TagF_C"/>
</dbReference>
<dbReference type="RefSeq" id="WP_152306590.1">
    <property type="nucleotide sequence ID" value="NZ_CP043617.1"/>
</dbReference>
<dbReference type="GO" id="GO:0000271">
    <property type="term" value="P:polysaccharide biosynthetic process"/>
    <property type="evidence" value="ECO:0007669"/>
    <property type="project" value="InterPro"/>
</dbReference>
<dbReference type="InterPro" id="IPR007833">
    <property type="entry name" value="Capsule_polysaccharide_synth"/>
</dbReference>
<protein>
    <recommendedName>
        <fullName evidence="3">Capsule polysaccharide biosynthesis protein</fullName>
    </recommendedName>
</protein>
<dbReference type="OrthoDB" id="9794206at2"/>
<proteinExistence type="predicted"/>
<accession>A0A5P8NZ82</accession>
<dbReference type="EMBL" id="CP043617">
    <property type="protein sequence ID" value="QFR48647.1"/>
    <property type="molecule type" value="Genomic_DNA"/>
</dbReference>
<name>A0A5P8NZ82_9BACT</name>
<dbReference type="KEGG" id="sulg:FJR48_02470"/>
<reference evidence="1 2" key="1">
    <citation type="submission" date="2019-09" db="EMBL/GenBank/DDBJ databases">
        <title>Sulfurimonas gotlandica sp. nov., a chemoautotrophic and psychrotolerant epsilonproteobacterium isolated from a pelagic redoxcline, and an emended description of the genus Sulfurimonas.</title>
        <authorList>
            <person name="Wang S."/>
            <person name="Jiang L."/>
            <person name="Shao S."/>
        </authorList>
    </citation>
    <scope>NUCLEOTIDE SEQUENCE [LARGE SCALE GENOMIC DNA]</scope>
    <source>
        <strain evidence="1 2">GYSZ_1</strain>
    </source>
</reference>
<dbReference type="CDD" id="cd16438">
    <property type="entry name" value="beta_Kdo_transferase_KpsS_like"/>
    <property type="match status" value="1"/>
</dbReference>
<dbReference type="Gene3D" id="3.40.50.12580">
    <property type="match status" value="1"/>
</dbReference>
<evidence type="ECO:0008006" key="3">
    <source>
        <dbReference type="Google" id="ProtNLM"/>
    </source>
</evidence>
<evidence type="ECO:0000313" key="1">
    <source>
        <dbReference type="EMBL" id="QFR48647.1"/>
    </source>
</evidence>
<keyword evidence="2" id="KW-1185">Reference proteome</keyword>
<dbReference type="Pfam" id="PF05159">
    <property type="entry name" value="Capsule_synth"/>
    <property type="match status" value="1"/>
</dbReference>
<organism evidence="1 2">
    <name type="scientific">Sulfurimonas lithotrophica</name>
    <dbReference type="NCBI Taxonomy" id="2590022"/>
    <lineage>
        <taxon>Bacteria</taxon>
        <taxon>Pseudomonadati</taxon>
        <taxon>Campylobacterota</taxon>
        <taxon>Epsilonproteobacteria</taxon>
        <taxon>Campylobacterales</taxon>
        <taxon>Sulfurimonadaceae</taxon>
        <taxon>Sulfurimonas</taxon>
    </lineage>
</organism>
<gene>
    <name evidence="1" type="ORF">FJR48_02470</name>
</gene>
<dbReference type="GO" id="GO:0015774">
    <property type="term" value="P:polysaccharide transport"/>
    <property type="evidence" value="ECO:0007669"/>
    <property type="project" value="InterPro"/>
</dbReference>
<sequence>MHNNATILLFAFRKSHIGFLNRIVKDSKLAENFKVLSTRNLIFPSLIGISNLKNINFKLICEFATKEFYAKTNLKFPRFLVYNFFKIMAYVNYFRYYKALSQGYTKMLLWNGGKFRQLIAIEIAKLKGIHVYYYENGLLPNTLVLDPKGINFDNSVPRNREFYESYKNNKELPQELVPRATRHIEKFNSNNVTELPLEYIFVPFQVDYDTQILKNSPWIENMRELFNVIENLAKNSQYNFVLKEHPSSGINYPDLHTRAKNIKNVSFQNGYSTQKLIEKSLAVITVNSTVGMESLLFNKRVIVLGNAFYTIKGITYPATSEKELLEIVGQLEKLEFDEELVRKFLTYINYDYLISNDDSVYRIFAEYLLKN</sequence>
<dbReference type="Proteomes" id="UP000326944">
    <property type="component" value="Chromosome"/>
</dbReference>
<dbReference type="AlphaFoldDB" id="A0A5P8NZ82"/>
<evidence type="ECO:0000313" key="2">
    <source>
        <dbReference type="Proteomes" id="UP000326944"/>
    </source>
</evidence>